<evidence type="ECO:0000256" key="7">
    <source>
        <dbReference type="HAMAP-Rule" id="MF_01416"/>
    </source>
</evidence>
<dbReference type="EMBL" id="PTJD01000001">
    <property type="protein sequence ID" value="PPK98660.1"/>
    <property type="molecule type" value="Genomic_DNA"/>
</dbReference>
<dbReference type="Pfam" id="PF00213">
    <property type="entry name" value="OSCP"/>
    <property type="match status" value="1"/>
</dbReference>
<accession>A0A2S6IWP2</accession>
<comment type="function">
    <text evidence="7">This protein is part of the stalk that links CF(0) to CF(1). It either transmits conformational changes from CF(0) to CF(1) or is implicated in proton conduction.</text>
</comment>
<dbReference type="PANTHER" id="PTHR11910">
    <property type="entry name" value="ATP SYNTHASE DELTA CHAIN"/>
    <property type="match status" value="1"/>
</dbReference>
<evidence type="ECO:0000313" key="8">
    <source>
        <dbReference type="EMBL" id="PPK98660.1"/>
    </source>
</evidence>
<proteinExistence type="inferred from homology"/>
<evidence type="ECO:0000256" key="3">
    <source>
        <dbReference type="ARBA" id="ARBA00022781"/>
    </source>
</evidence>
<sequence>MSEGITSGTGRVSLARAAEVLERWLADPLADAGRTGEDLFAVTSLLDDSVALRRALTDPARPASAKAEFVRRVFGGRVGQPAVEVTAALAEGRWAAARDMADATERLAVVAVAAQAERSGRIETLEDELFRFSRTIGGTPQLRDALADRSAPAASRAELVSRLLAHRAAPESVQLARRAATAPRGLRAERVLERYLQVITARRQLLVAHVVSSVPLTEQQHQRLAAGLERTYGRSVRLNVDVDPHVLGGLRVSIGDEVIDGTVSTRLAEAKRRLAG</sequence>
<comment type="subcellular location">
    <subcellularLocation>
        <location evidence="7">Cell membrane</location>
        <topology evidence="7">Peripheral membrane protein</topology>
    </subcellularLocation>
    <subcellularLocation>
        <location evidence="1">Membrane</location>
    </subcellularLocation>
</comment>
<dbReference type="OrthoDB" id="5242917at2"/>
<evidence type="ECO:0000256" key="1">
    <source>
        <dbReference type="ARBA" id="ARBA00004370"/>
    </source>
</evidence>
<keyword evidence="2 7" id="KW-0813">Transport</keyword>
<dbReference type="NCBIfam" id="TIGR01145">
    <property type="entry name" value="ATP_synt_delta"/>
    <property type="match status" value="1"/>
</dbReference>
<keyword evidence="7" id="KW-1003">Cell membrane</keyword>
<dbReference type="PRINTS" id="PR00125">
    <property type="entry name" value="ATPASEDELTA"/>
</dbReference>
<evidence type="ECO:0000313" key="9">
    <source>
        <dbReference type="Proteomes" id="UP000239485"/>
    </source>
</evidence>
<gene>
    <name evidence="7" type="primary">atpH</name>
    <name evidence="8" type="ORF">CLV92_101359</name>
</gene>
<evidence type="ECO:0000256" key="2">
    <source>
        <dbReference type="ARBA" id="ARBA00022448"/>
    </source>
</evidence>
<dbReference type="NCBIfam" id="NF009967">
    <property type="entry name" value="PRK13430.1"/>
    <property type="match status" value="1"/>
</dbReference>
<dbReference type="RefSeq" id="WP_104431032.1">
    <property type="nucleotide sequence ID" value="NZ_PTJD01000001.1"/>
</dbReference>
<keyword evidence="9" id="KW-1185">Reference proteome</keyword>
<keyword evidence="5 7" id="KW-0472">Membrane</keyword>
<comment type="similarity">
    <text evidence="7">Belongs to the ATPase delta chain family.</text>
</comment>
<dbReference type="HAMAP" id="MF_01416">
    <property type="entry name" value="ATP_synth_delta_bact"/>
    <property type="match status" value="1"/>
</dbReference>
<dbReference type="AlphaFoldDB" id="A0A2S6IWP2"/>
<dbReference type="GO" id="GO:0005886">
    <property type="term" value="C:plasma membrane"/>
    <property type="evidence" value="ECO:0007669"/>
    <property type="project" value="UniProtKB-SubCell"/>
</dbReference>
<comment type="caution">
    <text evidence="8">The sequence shown here is derived from an EMBL/GenBank/DDBJ whole genome shotgun (WGS) entry which is preliminary data.</text>
</comment>
<evidence type="ECO:0000256" key="5">
    <source>
        <dbReference type="ARBA" id="ARBA00023136"/>
    </source>
</evidence>
<keyword evidence="7" id="KW-0139">CF(1)</keyword>
<dbReference type="Proteomes" id="UP000239485">
    <property type="component" value="Unassembled WGS sequence"/>
</dbReference>
<evidence type="ECO:0000256" key="4">
    <source>
        <dbReference type="ARBA" id="ARBA00023065"/>
    </source>
</evidence>
<organism evidence="8 9">
    <name type="scientific">Kineococcus xinjiangensis</name>
    <dbReference type="NCBI Taxonomy" id="512762"/>
    <lineage>
        <taxon>Bacteria</taxon>
        <taxon>Bacillati</taxon>
        <taxon>Actinomycetota</taxon>
        <taxon>Actinomycetes</taxon>
        <taxon>Kineosporiales</taxon>
        <taxon>Kineosporiaceae</taxon>
        <taxon>Kineococcus</taxon>
    </lineage>
</organism>
<keyword evidence="3 7" id="KW-0375">Hydrogen ion transport</keyword>
<dbReference type="InterPro" id="IPR000711">
    <property type="entry name" value="ATPase_OSCP/dsu"/>
</dbReference>
<protein>
    <recommendedName>
        <fullName evidence="7">ATP synthase subunit delta</fullName>
    </recommendedName>
    <alternativeName>
        <fullName evidence="7">ATP synthase F(1) sector subunit delta</fullName>
    </alternativeName>
    <alternativeName>
        <fullName evidence="7">F-type ATPase subunit delta</fullName>
        <shortName evidence="7">F-ATPase subunit delta</shortName>
    </alternativeName>
</protein>
<reference evidence="8 9" key="1">
    <citation type="submission" date="2018-02" db="EMBL/GenBank/DDBJ databases">
        <title>Genomic Encyclopedia of Archaeal and Bacterial Type Strains, Phase II (KMG-II): from individual species to whole genera.</title>
        <authorList>
            <person name="Goeker M."/>
        </authorList>
    </citation>
    <scope>NUCLEOTIDE SEQUENCE [LARGE SCALE GENOMIC DNA]</scope>
    <source>
        <strain evidence="8 9">DSM 22857</strain>
    </source>
</reference>
<name>A0A2S6IWP2_9ACTN</name>
<dbReference type="GO" id="GO:0046933">
    <property type="term" value="F:proton-transporting ATP synthase activity, rotational mechanism"/>
    <property type="evidence" value="ECO:0007669"/>
    <property type="project" value="UniProtKB-UniRule"/>
</dbReference>
<keyword evidence="4 7" id="KW-0406">Ion transport</keyword>
<evidence type="ECO:0000256" key="6">
    <source>
        <dbReference type="ARBA" id="ARBA00023310"/>
    </source>
</evidence>
<keyword evidence="6 7" id="KW-0066">ATP synthesis</keyword>
<dbReference type="GO" id="GO:0045259">
    <property type="term" value="C:proton-transporting ATP synthase complex"/>
    <property type="evidence" value="ECO:0007669"/>
    <property type="project" value="UniProtKB-KW"/>
</dbReference>
<comment type="function">
    <text evidence="7">F(1)F(0) ATP synthase produces ATP from ADP in the presence of a proton or sodium gradient. F-type ATPases consist of two structural domains, F(1) containing the extramembraneous catalytic core and F(0) containing the membrane proton channel, linked together by a central stalk and a peripheral stalk. During catalysis, ATP synthesis in the catalytic domain of F(1) is coupled via a rotary mechanism of the central stalk subunits to proton translocation.</text>
</comment>